<evidence type="ECO:0000313" key="1">
    <source>
        <dbReference type="EMBL" id="KAI5677327.1"/>
    </source>
</evidence>
<dbReference type="Proteomes" id="UP001060085">
    <property type="component" value="Linkage Group LG02"/>
</dbReference>
<dbReference type="EMBL" id="CM044702">
    <property type="protein sequence ID" value="KAI5677327.1"/>
    <property type="molecule type" value="Genomic_DNA"/>
</dbReference>
<reference evidence="2" key="1">
    <citation type="journal article" date="2023" name="Nat. Plants">
        <title>Single-cell RNA sequencing provides a high-resolution roadmap for understanding the multicellular compartmentation of specialized metabolism.</title>
        <authorList>
            <person name="Sun S."/>
            <person name="Shen X."/>
            <person name="Li Y."/>
            <person name="Li Y."/>
            <person name="Wang S."/>
            <person name="Li R."/>
            <person name="Zhang H."/>
            <person name="Shen G."/>
            <person name="Guo B."/>
            <person name="Wei J."/>
            <person name="Xu J."/>
            <person name="St-Pierre B."/>
            <person name="Chen S."/>
            <person name="Sun C."/>
        </authorList>
    </citation>
    <scope>NUCLEOTIDE SEQUENCE [LARGE SCALE GENOMIC DNA]</scope>
</reference>
<sequence>MSDGDALKMAQFRGQYGAVDIFFDHPNEFRDPFSKNSPNVVTVPEEYAKEFEVENVDDDGIWKNANVKICEESLNEIEGSESDGCEEKASKPSKVAKFIPEIDGENPQF</sequence>
<protein>
    <submittedName>
        <fullName evidence="1">Uncharacterized protein</fullName>
    </submittedName>
</protein>
<gene>
    <name evidence="1" type="ORF">M9H77_08277</name>
</gene>
<proteinExistence type="predicted"/>
<name>A0ACC0BXJ1_CATRO</name>
<accession>A0ACC0BXJ1</accession>
<comment type="caution">
    <text evidence="1">The sequence shown here is derived from an EMBL/GenBank/DDBJ whole genome shotgun (WGS) entry which is preliminary data.</text>
</comment>
<organism evidence="1 2">
    <name type="scientific">Catharanthus roseus</name>
    <name type="common">Madagascar periwinkle</name>
    <name type="synonym">Vinca rosea</name>
    <dbReference type="NCBI Taxonomy" id="4058"/>
    <lineage>
        <taxon>Eukaryota</taxon>
        <taxon>Viridiplantae</taxon>
        <taxon>Streptophyta</taxon>
        <taxon>Embryophyta</taxon>
        <taxon>Tracheophyta</taxon>
        <taxon>Spermatophyta</taxon>
        <taxon>Magnoliopsida</taxon>
        <taxon>eudicotyledons</taxon>
        <taxon>Gunneridae</taxon>
        <taxon>Pentapetalae</taxon>
        <taxon>asterids</taxon>
        <taxon>lamiids</taxon>
        <taxon>Gentianales</taxon>
        <taxon>Apocynaceae</taxon>
        <taxon>Rauvolfioideae</taxon>
        <taxon>Vinceae</taxon>
        <taxon>Catharanthinae</taxon>
        <taxon>Catharanthus</taxon>
    </lineage>
</organism>
<keyword evidence="2" id="KW-1185">Reference proteome</keyword>
<evidence type="ECO:0000313" key="2">
    <source>
        <dbReference type="Proteomes" id="UP001060085"/>
    </source>
</evidence>